<evidence type="ECO:0000313" key="3">
    <source>
        <dbReference type="EMBL" id="GGG50561.1"/>
    </source>
</evidence>
<evidence type="ECO:0000256" key="1">
    <source>
        <dbReference type="SAM" id="MobiDB-lite"/>
    </source>
</evidence>
<feature type="region of interest" description="Disordered" evidence="1">
    <location>
        <begin position="1"/>
        <end position="40"/>
    </location>
</feature>
<dbReference type="SUPFAM" id="SSF53474">
    <property type="entry name" value="alpha/beta-Hydrolases"/>
    <property type="match status" value="1"/>
</dbReference>
<dbReference type="Gene3D" id="3.40.50.1820">
    <property type="entry name" value="alpha/beta hydrolase"/>
    <property type="match status" value="1"/>
</dbReference>
<dbReference type="AlphaFoldDB" id="A0A917GL54"/>
<dbReference type="PANTHER" id="PTHR13136">
    <property type="entry name" value="TESTIS DEVELOPMENT PROTEIN PRTD"/>
    <property type="match status" value="1"/>
</dbReference>
<keyword evidence="4" id="KW-1185">Reference proteome</keyword>
<sequence>MVAMPSPAENPAPHAPEHDTERAAAHAAEQSPQRTAGDAAARAVEVLTVPTDAGPGRLLVSPAAEPRAVLWLGHGAGGGAGSRDLLALAAALPRHGVTVVRHEQPWVVAGKRIAPRPAALDAAWLATAPAVGELAAGLPLAVGGRSAGARVACRTAGAVDAVAVVCLAFPLHPPGRPERTRAEELLRPGVPVLVVQGTRDPFGSAEEIVAAVPRAVAGAVPGAVPGAPAVEVVPVEGADHGLKVGRTAPLDQEEAGRLVAEAVHGFLRRTLTAG</sequence>
<reference evidence="3" key="1">
    <citation type="journal article" date="2014" name="Int. J. Syst. Evol. Microbiol.">
        <title>Complete genome sequence of Corynebacterium casei LMG S-19264T (=DSM 44701T), isolated from a smear-ripened cheese.</title>
        <authorList>
            <consortium name="US DOE Joint Genome Institute (JGI-PGF)"/>
            <person name="Walter F."/>
            <person name="Albersmeier A."/>
            <person name="Kalinowski J."/>
            <person name="Ruckert C."/>
        </authorList>
    </citation>
    <scope>NUCLEOTIDE SEQUENCE</scope>
    <source>
        <strain evidence="3">CGMCC 1.12187</strain>
    </source>
</reference>
<evidence type="ECO:0000259" key="2">
    <source>
        <dbReference type="Pfam" id="PF20408"/>
    </source>
</evidence>
<dbReference type="InterPro" id="IPR029058">
    <property type="entry name" value="AB_hydrolase_fold"/>
</dbReference>
<accession>A0A917GL54</accession>
<reference evidence="3" key="2">
    <citation type="submission" date="2020-09" db="EMBL/GenBank/DDBJ databases">
        <authorList>
            <person name="Sun Q."/>
            <person name="Zhou Y."/>
        </authorList>
    </citation>
    <scope>NUCLEOTIDE SEQUENCE</scope>
    <source>
        <strain evidence="3">CGMCC 1.12187</strain>
    </source>
</reference>
<name>A0A917GL54_9MICC</name>
<dbReference type="InterPro" id="IPR026555">
    <property type="entry name" value="NSL3/Tex30"/>
</dbReference>
<dbReference type="Proteomes" id="UP000638848">
    <property type="component" value="Unassembled WGS sequence"/>
</dbReference>
<feature type="domain" description="KANL3/Tex30 alpha/beta hydrolase-like" evidence="2">
    <location>
        <begin position="67"/>
        <end position="266"/>
    </location>
</feature>
<evidence type="ECO:0000313" key="4">
    <source>
        <dbReference type="Proteomes" id="UP000638848"/>
    </source>
</evidence>
<gene>
    <name evidence="3" type="ORF">GCM10011374_11440</name>
</gene>
<dbReference type="EMBL" id="BMEQ01000004">
    <property type="protein sequence ID" value="GGG50561.1"/>
    <property type="molecule type" value="Genomic_DNA"/>
</dbReference>
<protein>
    <recommendedName>
        <fullName evidence="2">KANL3/Tex30 alpha/beta hydrolase-like domain-containing protein</fullName>
    </recommendedName>
</protein>
<comment type="caution">
    <text evidence="3">The sequence shown here is derived from an EMBL/GenBank/DDBJ whole genome shotgun (WGS) entry which is preliminary data.</text>
</comment>
<dbReference type="InterPro" id="IPR046879">
    <property type="entry name" value="KANL3/Tex30_Abhydrolase"/>
</dbReference>
<dbReference type="PANTHER" id="PTHR13136:SF11">
    <property type="entry name" value="TESTIS-EXPRESSED PROTEIN 30"/>
    <property type="match status" value="1"/>
</dbReference>
<dbReference type="Pfam" id="PF20408">
    <property type="entry name" value="Abhydrolase_11"/>
    <property type="match status" value="1"/>
</dbReference>
<feature type="compositionally biased region" description="Basic and acidic residues" evidence="1">
    <location>
        <begin position="15"/>
        <end position="24"/>
    </location>
</feature>
<organism evidence="3 4">
    <name type="scientific">Kocuria dechangensis</name>
    <dbReference type="NCBI Taxonomy" id="1176249"/>
    <lineage>
        <taxon>Bacteria</taxon>
        <taxon>Bacillati</taxon>
        <taxon>Actinomycetota</taxon>
        <taxon>Actinomycetes</taxon>
        <taxon>Micrococcales</taxon>
        <taxon>Micrococcaceae</taxon>
        <taxon>Kocuria</taxon>
    </lineage>
</organism>
<proteinExistence type="predicted"/>